<protein>
    <submittedName>
        <fullName evidence="2">Uncharacterized protein LOC108992645 isoform X1</fullName>
    </submittedName>
</protein>
<evidence type="ECO:0000313" key="2">
    <source>
        <dbReference type="RefSeq" id="XP_035547022.1"/>
    </source>
</evidence>
<dbReference type="RefSeq" id="XP_035547022.1">
    <property type="nucleotide sequence ID" value="XM_035691129.1"/>
</dbReference>
<sequence>MSLPLPPAVQYYHPFPRYATAMSSPLSLHLVGPRVLLQIQTIYTIQTKSNSRYGHHVVPGSCTYFMVCWGGGKNKLVYVCGGAVPIPQKKLIRTLEFGCAFSFEISFGIEQCDQDYVETIIDLRYGCARTYLHDLCDLSNMEDQIAKSKDQALMQEG</sequence>
<dbReference type="Proteomes" id="UP000235220">
    <property type="component" value="Chromosome 6"/>
</dbReference>
<reference evidence="2" key="1">
    <citation type="submission" date="2025-08" db="UniProtKB">
        <authorList>
            <consortium name="RefSeq"/>
        </authorList>
    </citation>
    <scope>IDENTIFICATION</scope>
    <source>
        <tissue evidence="2">Leaves</tissue>
    </source>
</reference>
<dbReference type="Gramene" id="Jr07_09660_p1">
    <property type="protein sequence ID" value="cds.Jr07_09660_p1"/>
    <property type="gene ID" value="Jr07_09660"/>
</dbReference>
<dbReference type="Gramene" id="Jr06_10670_p1">
    <property type="protein sequence ID" value="cds.Jr06_10670_p1"/>
    <property type="gene ID" value="Jr06_10670"/>
</dbReference>
<dbReference type="KEGG" id="jre:108992645"/>
<proteinExistence type="predicted"/>
<keyword evidence="1" id="KW-1185">Reference proteome</keyword>
<gene>
    <name evidence="2" type="primary">LOC108992645</name>
</gene>
<dbReference type="AlphaFoldDB" id="A0A6P9EWS1"/>
<dbReference type="GeneID" id="108992645"/>
<organism evidence="1 2">
    <name type="scientific">Juglans regia</name>
    <name type="common">English walnut</name>
    <dbReference type="NCBI Taxonomy" id="51240"/>
    <lineage>
        <taxon>Eukaryota</taxon>
        <taxon>Viridiplantae</taxon>
        <taxon>Streptophyta</taxon>
        <taxon>Embryophyta</taxon>
        <taxon>Tracheophyta</taxon>
        <taxon>Spermatophyta</taxon>
        <taxon>Magnoliopsida</taxon>
        <taxon>eudicotyledons</taxon>
        <taxon>Gunneridae</taxon>
        <taxon>Pentapetalae</taxon>
        <taxon>rosids</taxon>
        <taxon>fabids</taxon>
        <taxon>Fagales</taxon>
        <taxon>Juglandaceae</taxon>
        <taxon>Juglans</taxon>
    </lineage>
</organism>
<name>A0A6P9EWS1_JUGRE</name>
<evidence type="ECO:0000313" key="1">
    <source>
        <dbReference type="Proteomes" id="UP000235220"/>
    </source>
</evidence>
<accession>A0A6P9EWS1</accession>